<feature type="transmembrane region" description="Helical" evidence="1">
    <location>
        <begin position="29"/>
        <end position="49"/>
    </location>
</feature>
<evidence type="ECO:0008006" key="4">
    <source>
        <dbReference type="Google" id="ProtNLM"/>
    </source>
</evidence>
<proteinExistence type="predicted"/>
<sequence>MTSGTARLGATVGALAAILMAMVHGGLTAWMAGALAVGGLVLVAVVLFVPQ</sequence>
<keyword evidence="1" id="KW-1133">Transmembrane helix</keyword>
<comment type="caution">
    <text evidence="2">The sequence shown here is derived from an EMBL/GenBank/DDBJ whole genome shotgun (WGS) entry which is preliminary data.</text>
</comment>
<keyword evidence="3" id="KW-1185">Reference proteome</keyword>
<accession>A0ABW2VUC2</accession>
<keyword evidence="1" id="KW-0812">Transmembrane</keyword>
<name>A0ABW2VUC2_9ACTN</name>
<reference evidence="3" key="1">
    <citation type="journal article" date="2019" name="Int. J. Syst. Evol. Microbiol.">
        <title>The Global Catalogue of Microorganisms (GCM) 10K type strain sequencing project: providing services to taxonomists for standard genome sequencing and annotation.</title>
        <authorList>
            <consortium name="The Broad Institute Genomics Platform"/>
            <consortium name="The Broad Institute Genome Sequencing Center for Infectious Disease"/>
            <person name="Wu L."/>
            <person name="Ma J."/>
        </authorList>
    </citation>
    <scope>NUCLEOTIDE SEQUENCE [LARGE SCALE GENOMIC DNA]</scope>
    <source>
        <strain evidence="3">CGMCC 4.7198</strain>
    </source>
</reference>
<dbReference type="EMBL" id="JBHTEC010000001">
    <property type="protein sequence ID" value="MFD0287537.1"/>
    <property type="molecule type" value="Genomic_DNA"/>
</dbReference>
<dbReference type="RefSeq" id="WP_381263925.1">
    <property type="nucleotide sequence ID" value="NZ_JBHTBI010000087.1"/>
</dbReference>
<gene>
    <name evidence="2" type="ORF">ACFQZP_39025</name>
</gene>
<dbReference type="Proteomes" id="UP001596957">
    <property type="component" value="Unassembled WGS sequence"/>
</dbReference>
<protein>
    <recommendedName>
        <fullName evidence="4">Major facilitator superfamily (MFS) profile domain-containing protein</fullName>
    </recommendedName>
</protein>
<organism evidence="2 3">
    <name type="scientific">Streptomyces lutosisoli</name>
    <dbReference type="NCBI Taxonomy" id="2665721"/>
    <lineage>
        <taxon>Bacteria</taxon>
        <taxon>Bacillati</taxon>
        <taxon>Actinomycetota</taxon>
        <taxon>Actinomycetes</taxon>
        <taxon>Kitasatosporales</taxon>
        <taxon>Streptomycetaceae</taxon>
        <taxon>Streptomyces</taxon>
    </lineage>
</organism>
<evidence type="ECO:0000256" key="1">
    <source>
        <dbReference type="SAM" id="Phobius"/>
    </source>
</evidence>
<keyword evidence="1" id="KW-0472">Membrane</keyword>
<evidence type="ECO:0000313" key="3">
    <source>
        <dbReference type="Proteomes" id="UP001596957"/>
    </source>
</evidence>
<evidence type="ECO:0000313" key="2">
    <source>
        <dbReference type="EMBL" id="MFD0287537.1"/>
    </source>
</evidence>
<feature type="transmembrane region" description="Helical" evidence="1">
    <location>
        <begin position="7"/>
        <end position="23"/>
    </location>
</feature>